<dbReference type="Proteomes" id="UP001221142">
    <property type="component" value="Unassembled WGS sequence"/>
</dbReference>
<sequence length="714" mass="76124">MDYPPEEFVSTPASVRRLELPPGPQQEFEDLLFEGNGSQGAVLAIPFGSQGEKLDDGLEQMVEYVRANAESWYQHSNGTRGRRLSNGSLYLITGWEKARAWGMASFQNAAARSPFQLAFQPVFDGNTGAYKYRWTASGPARTKTSGQISAEDVALNQTVFIHGFSISLGTGIWGKLFKGVEISQIVDSRPGQANRDYIPFGSQGFSFSWSFGFLSGGGSTGGKQHDSEDPASTDAVNISDLAPVQNLFHPSQVLNNYMLQKFPDATVVISHDDNWRDILRADDTAANQDLMVLLQRACQNFPFVEENGLVTIHRSREKHRSNDTTVSPPVDALASTESRLDSMATQTTGKGKASTSSRTLKSSNFRTPKTIPSPEPKYKSDKKAMSRALGAAFLGHQVEQLERSAGSGNWRSRTPNPHGKGHGGTATNVAAAKPASLNKDADVVVVDASVLVHAIHQVKKWCRDGCTEIVIVPLEALNTLDLLKKGTSAVAQRARAASRILEAQVGSNPRIRVQRDDAFVPWDTITFSSLEPSPAAATPEATDGPTPVAAAPLPVESAPEWVRRTVCCARWQVENVDSTAASADSGSDKPQPRTVCLAIAASTPAPASAADGPVNKHEPRATGTLVSHWAARAGVKVLPVACTEGNRGDSTPAQGASPIGIQSPRRPRAGTAPKSGGGGASFMGEQGRNLVEGPAPAFAMEAPGPRHAPTHTKA</sequence>
<evidence type="ECO:0000313" key="4">
    <source>
        <dbReference type="Proteomes" id="UP001221142"/>
    </source>
</evidence>
<name>A0AAD7B9J4_9AGAR</name>
<evidence type="ECO:0000256" key="1">
    <source>
        <dbReference type="SAM" id="MobiDB-lite"/>
    </source>
</evidence>
<accession>A0AAD7B9J4</accession>
<feature type="domain" description="PIN" evidence="2">
    <location>
        <begin position="444"/>
        <end position="522"/>
    </location>
</feature>
<feature type="region of interest" description="Disordered" evidence="1">
    <location>
        <begin position="315"/>
        <end position="380"/>
    </location>
</feature>
<organism evidence="3 4">
    <name type="scientific">Roridomyces roridus</name>
    <dbReference type="NCBI Taxonomy" id="1738132"/>
    <lineage>
        <taxon>Eukaryota</taxon>
        <taxon>Fungi</taxon>
        <taxon>Dikarya</taxon>
        <taxon>Basidiomycota</taxon>
        <taxon>Agaricomycotina</taxon>
        <taxon>Agaricomycetes</taxon>
        <taxon>Agaricomycetidae</taxon>
        <taxon>Agaricales</taxon>
        <taxon>Marasmiineae</taxon>
        <taxon>Mycenaceae</taxon>
        <taxon>Roridomyces</taxon>
    </lineage>
</organism>
<comment type="caution">
    <text evidence="3">The sequence shown here is derived from an EMBL/GenBank/DDBJ whole genome shotgun (WGS) entry which is preliminary data.</text>
</comment>
<proteinExistence type="predicted"/>
<feature type="compositionally biased region" description="Polar residues" evidence="1">
    <location>
        <begin position="406"/>
        <end position="415"/>
    </location>
</feature>
<gene>
    <name evidence="3" type="ORF">FB45DRAFT_260706</name>
</gene>
<evidence type="ECO:0000259" key="2">
    <source>
        <dbReference type="Pfam" id="PF13638"/>
    </source>
</evidence>
<dbReference type="InterPro" id="IPR002716">
    <property type="entry name" value="PIN_dom"/>
</dbReference>
<feature type="region of interest" description="Disordered" evidence="1">
    <location>
        <begin position="402"/>
        <end position="427"/>
    </location>
</feature>
<protein>
    <recommendedName>
        <fullName evidence="2">PIN domain-containing protein</fullName>
    </recommendedName>
</protein>
<reference evidence="3" key="1">
    <citation type="submission" date="2023-03" db="EMBL/GenBank/DDBJ databases">
        <title>Massive genome expansion in bonnet fungi (Mycena s.s.) driven by repeated elements and novel gene families across ecological guilds.</title>
        <authorList>
            <consortium name="Lawrence Berkeley National Laboratory"/>
            <person name="Harder C.B."/>
            <person name="Miyauchi S."/>
            <person name="Viragh M."/>
            <person name="Kuo A."/>
            <person name="Thoen E."/>
            <person name="Andreopoulos B."/>
            <person name="Lu D."/>
            <person name="Skrede I."/>
            <person name="Drula E."/>
            <person name="Henrissat B."/>
            <person name="Morin E."/>
            <person name="Kohler A."/>
            <person name="Barry K."/>
            <person name="LaButti K."/>
            <person name="Morin E."/>
            <person name="Salamov A."/>
            <person name="Lipzen A."/>
            <person name="Mereny Z."/>
            <person name="Hegedus B."/>
            <person name="Baldrian P."/>
            <person name="Stursova M."/>
            <person name="Weitz H."/>
            <person name="Taylor A."/>
            <person name="Grigoriev I.V."/>
            <person name="Nagy L.G."/>
            <person name="Martin F."/>
            <person name="Kauserud H."/>
        </authorList>
    </citation>
    <scope>NUCLEOTIDE SEQUENCE</scope>
    <source>
        <strain evidence="3">9284</strain>
    </source>
</reference>
<dbReference type="Gene3D" id="3.40.50.1010">
    <property type="entry name" value="5'-nuclease"/>
    <property type="match status" value="1"/>
</dbReference>
<feature type="compositionally biased region" description="Polar residues" evidence="1">
    <location>
        <begin position="343"/>
        <end position="367"/>
    </location>
</feature>
<dbReference type="EMBL" id="JARKIF010000027">
    <property type="protein sequence ID" value="KAJ7614018.1"/>
    <property type="molecule type" value="Genomic_DNA"/>
</dbReference>
<evidence type="ECO:0000313" key="3">
    <source>
        <dbReference type="EMBL" id="KAJ7614018.1"/>
    </source>
</evidence>
<feature type="region of interest" description="Disordered" evidence="1">
    <location>
        <begin position="645"/>
        <end position="714"/>
    </location>
</feature>
<dbReference type="Pfam" id="PF13638">
    <property type="entry name" value="PIN_4"/>
    <property type="match status" value="1"/>
</dbReference>
<dbReference type="AlphaFoldDB" id="A0AAD7B9J4"/>
<keyword evidence="4" id="KW-1185">Reference proteome</keyword>